<feature type="transmembrane region" description="Helical" evidence="2">
    <location>
        <begin position="375"/>
        <end position="394"/>
    </location>
</feature>
<dbReference type="OrthoDB" id="273569at2759"/>
<feature type="chain" id="PRO_5019501473" description="Present in the outer mitochondrial membrane proteome 13" evidence="3">
    <location>
        <begin position="17"/>
        <end position="402"/>
    </location>
</feature>
<comment type="caution">
    <text evidence="4">The sequence shown here is derived from an EMBL/GenBank/DDBJ whole genome shotgun (WGS) entry which is preliminary data.</text>
</comment>
<evidence type="ECO:0000256" key="1">
    <source>
        <dbReference type="SAM" id="MobiDB-lite"/>
    </source>
</evidence>
<protein>
    <recommendedName>
        <fullName evidence="6">Present in the outer mitochondrial membrane proteome 13</fullName>
    </recommendedName>
</protein>
<keyword evidence="2" id="KW-1133">Transmembrane helix</keyword>
<dbReference type="AlphaFoldDB" id="A0A422N617"/>
<evidence type="ECO:0000256" key="3">
    <source>
        <dbReference type="SAM" id="SignalP"/>
    </source>
</evidence>
<evidence type="ECO:0008006" key="6">
    <source>
        <dbReference type="Google" id="ProtNLM"/>
    </source>
</evidence>
<organism evidence="4 5">
    <name type="scientific">Trypanosoma rangeli</name>
    <dbReference type="NCBI Taxonomy" id="5698"/>
    <lineage>
        <taxon>Eukaryota</taxon>
        <taxon>Discoba</taxon>
        <taxon>Euglenozoa</taxon>
        <taxon>Kinetoplastea</taxon>
        <taxon>Metakinetoplastina</taxon>
        <taxon>Trypanosomatida</taxon>
        <taxon>Trypanosomatidae</taxon>
        <taxon>Trypanosoma</taxon>
        <taxon>Herpetosoma</taxon>
    </lineage>
</organism>
<dbReference type="RefSeq" id="XP_029236015.1">
    <property type="nucleotide sequence ID" value="XM_029384147.1"/>
</dbReference>
<evidence type="ECO:0000313" key="4">
    <source>
        <dbReference type="EMBL" id="RNF00886.1"/>
    </source>
</evidence>
<dbReference type="SUPFAM" id="SSF69322">
    <property type="entry name" value="Tricorn protease domain 2"/>
    <property type="match status" value="1"/>
</dbReference>
<dbReference type="VEuPathDB" id="TriTrypDB:TRSC58_05754"/>
<sequence>MVTLLNGGFLFLGVKGQLFLLEKGTHQEAQIVYGGEVSAFACREDENIMALAFPPSPGEELCIVRLYVFACNELGEALGEVMHAQVTQVLWVGLKHLVVCGPAGCTIYVWDGEKLKFFVSDPATSSFMQGTRLGLFYGATQNVQYWNLDTNRMMDAVKLSLQGRRLITAVGVGYFGFALYDDGSVQVFYVTKSNIKKIGFFSRLLLVTEENLAKGSAASPLLACALSSRKVLIGLYGTDTVHKLEYRNEKVVVDSMQENLPPPYVLMAISRDGRRCLARNTETNKCHALVLNFCGPRETPAEERDKHKFHVASERIGSNGTATLAAVRDKRHVASSAGEGAPVSSARSREAGTQRSKKDDSTERSEDPQKGIADGVTLTAAGFAALALAVVVLVQRVLSPQR</sequence>
<keyword evidence="3" id="KW-0732">Signal</keyword>
<feature type="region of interest" description="Disordered" evidence="1">
    <location>
        <begin position="330"/>
        <end position="371"/>
    </location>
</feature>
<dbReference type="OMA" id="QEAQIVY"/>
<feature type="compositionally biased region" description="Basic and acidic residues" evidence="1">
    <location>
        <begin position="347"/>
        <end position="369"/>
    </location>
</feature>
<keyword evidence="5" id="KW-1185">Reference proteome</keyword>
<proteinExistence type="predicted"/>
<accession>A0A422N617</accession>
<keyword evidence="2" id="KW-0472">Membrane</keyword>
<dbReference type="Proteomes" id="UP000283634">
    <property type="component" value="Unassembled WGS sequence"/>
</dbReference>
<evidence type="ECO:0000256" key="2">
    <source>
        <dbReference type="SAM" id="Phobius"/>
    </source>
</evidence>
<name>A0A422N617_TRYRA</name>
<reference evidence="4 5" key="1">
    <citation type="journal article" date="2018" name="BMC Genomics">
        <title>Genomic comparison of Trypanosoma conorhini and Trypanosoma rangeli to Trypanosoma cruzi strains of high and low virulence.</title>
        <authorList>
            <person name="Bradwell K.R."/>
            <person name="Koparde V.N."/>
            <person name="Matveyev A.V."/>
            <person name="Serrano M.G."/>
            <person name="Alves J.M."/>
            <person name="Parikh H."/>
            <person name="Huang B."/>
            <person name="Lee V."/>
            <person name="Espinosa-Alvarez O."/>
            <person name="Ortiz P.A."/>
            <person name="Costa-Martins A.G."/>
            <person name="Teixeira M.M."/>
            <person name="Buck G.A."/>
        </authorList>
    </citation>
    <scope>NUCLEOTIDE SEQUENCE [LARGE SCALE GENOMIC DNA]</scope>
    <source>
        <strain evidence="4 5">AM80</strain>
    </source>
</reference>
<dbReference type="EMBL" id="MKGL01000302">
    <property type="protein sequence ID" value="RNF00886.1"/>
    <property type="molecule type" value="Genomic_DNA"/>
</dbReference>
<evidence type="ECO:0000313" key="5">
    <source>
        <dbReference type="Proteomes" id="UP000283634"/>
    </source>
</evidence>
<gene>
    <name evidence="4" type="ORF">TraAM80_07352</name>
</gene>
<keyword evidence="2" id="KW-0812">Transmembrane</keyword>
<feature type="signal peptide" evidence="3">
    <location>
        <begin position="1"/>
        <end position="16"/>
    </location>
</feature>
<dbReference type="GeneID" id="40331285"/>